<dbReference type="GO" id="GO:0071770">
    <property type="term" value="P:DIM/DIP cell wall layer assembly"/>
    <property type="evidence" value="ECO:0007669"/>
    <property type="project" value="TreeGrafter"/>
</dbReference>
<dbReference type="SUPFAM" id="SSF53901">
    <property type="entry name" value="Thiolase-like"/>
    <property type="match status" value="1"/>
</dbReference>
<dbReference type="GO" id="GO:0005737">
    <property type="term" value="C:cytoplasm"/>
    <property type="evidence" value="ECO:0007669"/>
    <property type="project" value="TreeGrafter"/>
</dbReference>
<dbReference type="Pfam" id="PF00668">
    <property type="entry name" value="Condensation"/>
    <property type="match status" value="1"/>
</dbReference>
<sequence>MASEPVLVRSLINMKTLINTLSQNATLFPDRTAYTFLGANKKNTLTNKELLHNVIDIASRLLVVTQPGSRCILLLQPGLEYIASFLACLMAGIVAVPAYPSRSNRHAQRILAIIDDAQAEIILTTTAIAQQYVFEKVQVIAIDDESHTSYSGGMPQVSLDDLAFLQYTSGSTGNPKGVMVSHGNIIANTTVIDTLFEGKIETVCSWLPPFHDMGLIGAILYPLAYNKHSVLMAPTTFLKNPFIWLKTISDFRANISPAPNFSYEMCVTSISDEQKKQLDLSNWLFALNGAEPVSAKTLARFSEAFKAYGFRAECCYPVYGMAETTLMVSGKKTASSTRILQVDKHALQNEHQIQLNGTGVDHLDLVGCGYASSEHEIKIIDPQTFTELKAFQIGEIVVSGPSVTQGYWNKPEISQQIFELKLLNCDKKYLRTGDLGFLDEYGELFITGRLKDLIIIRGHNIYPQDIESIVHDSHPALIQHGCAAFTLEIDEEPELVIVQEVHRRAKDHDEVFNAILQRCGEDLPLLPARIILIQQATLPKTSSGKVQRNASRQAVERNELKIIAQWQKASLDVKTQQIDSNPNELQQWMKQWFADRLHLNPEEINSRANFAYYGVDSSLAVQFCGALEFKVQREVNPSLLWEHSTIEQLASYLEIDQDGRQAQVTQEMDKEHPTEPIAIIGMSCRFPGGANSPEAFWEFLKAGEDGITQVPPERWDSELYYAAQPGTPGKMVTSKGGFIDNIDHFDAALFNISRREAEAMDPQHRLLLELTWEALERAGIAPLSLDNSDTGIFIGISSNDYGQLAHNAASNHADVYYGIGNAHSAAAGRIAYFLGTHGESIAVDTACSSSLVAVFNACQDLHEKTCGLAIVGGVNSILDPSLSVSFSQAGMLSPNGKCQVFDAKADGYVRSEGCGILILKRLSDAQRNKDNIIAVIESAVVNSDGHSNGITAPSPKAQQDLICKALHMAGISPDAIDYVEAHGTGTRLGDPIEFNALKKVFATSTRQKDLYIGSVKSNIGHLEAAAGMASLIKTVLMLQHRQIPPNLHFETANPLINLASIPARVPTILHAWETGDGKHIRYAGVSSFGFTGTNAHLILAEPPTADATITPTDAPQRPLHVFTLSGHTPEALAAQQTRLLEFIQDEDCVDLASLCHSLAIGRCTLDYRFAIPVQTHSELIEKLRAAIRSNESVGLNVGKTTFLFTGQGSQYSGMGWELYNSHPLFRKEVDHCSQLLANDLPEPLTTVMFASEKAYLLNQTQYTQPALFVLQYALAQLWMSWGIHPTAVIGHSVGEYVAATVAGVMSLADGLKLITARAKLMQAQQKGSMLAVNVEESQALALLHEFKACSPHAILNIAAVNSVSQVVFAGEKGVIRLLDQKCQLQGLRTTELQVSHAFHSELLRPMIAEFKQIAASIQYHVPKMVLISNVSGKAISSINADYWAEHVLATVRFSAGIQELLLENYRTFIEIGPQPVLLNFVKEHSIQPQQILWLASLKKNHSSWQTLSESIVQLYKNGNAIDWHAYDAPFNLQISTKPLPAYPFQHQSYWLTVDPRDQENRVLDSFLSQSLYQVEWKPLAETHNPVKPTPITGKWLIFANKDSESKNMVRHLSTYLRDVIVVNPGVKYQISRDTVMLNPYQPEHFLNFLNKHSEIQGIFYLWGLVGSEFFQEEQLKALTYDDFNQLIRCSCAGLLHLAQALMHQKQKSKLWTLTRATTTIQHQSLPFFSPLEGMGKTLVLEYPELDYHHFDVDAEAKAEKTARQLHQLISQPFQDEPVLAYQQDSLYVPRIVPALLPRSIENKKTLRKNGSYLITGGLGGIGSILCKWLVQQEVSSIILLGRQPLTDKIHERLNEFRVNDIAIQYLQADVSNYQKLRQVLTMAQNTMPPIKGIFHAAGTLSDGSWSHLTWQQFEEVFCAKVQGSFNLHCLSKELMPELEHFIMFSSISSLFGSPGQANYAAANTFLDNLAHYRMQAGLPALSINFGPWQEIGMTHNLVQSWLAYGIQNITEKVGLASLKRMLSSSFTQLCLMPNNIVSVMEHLPCSYKKLLAEIIPATQENPTPISQATNRQDQDFITRLKKAHQQQRLTDLTNLLINEIRIILRLKESDTLPMSANLLSLGMDSLLASELLHQLQRKLLLENLSIQSLLFENRSLEDLIHFLNEKIGDAEDSEETTLLTKAPRHLLQLSVQQIRIWRHIQDQPGNPAYVVTNLFQLDGSVDVLVLEKSIQQVIERHSMLRCSFHISMGTPFQFCHDQVDFKLHYFDFRTLEAKEQNQHINQLLKKISHHQFDLHKAPLLESYLIQYAEKQYVWAFSVSHLLTDGGSSLILFQDILHFYALNQNRSSQTLPAATPYEDFVDWQLANVVNGTYEKYVAFWHDTLLNYNPPVLPTDKPIPQQALAIGAKEPIHFSVELLNKLQELTKQSQVTLPNLLFTAYGLLLAQFAQTDQAFITMLCAGRETEKHQTIMGNVANELPLIIHYSPVMSFIDIARKFQNNLVQFSEYQYLQPEQITELGLPVPDVSFDFQHLEIQPVDPGFTLKPFAFDDANIPLWGSNPRKLSLKFTYNRTLLTGYLKYRVDLYDCETIALLTRQFLTIIKGVVDKPESTCSILTDLCGAKL</sequence>
<dbReference type="SMART" id="SM01294">
    <property type="entry name" value="PKS_PP_betabranch"/>
    <property type="match status" value="1"/>
</dbReference>
<organism evidence="12 13">
    <name type="scientific">Legionella fallonii LLAP-10</name>
    <dbReference type="NCBI Taxonomy" id="1212491"/>
    <lineage>
        <taxon>Bacteria</taxon>
        <taxon>Pseudomonadati</taxon>
        <taxon>Pseudomonadota</taxon>
        <taxon>Gammaproteobacteria</taxon>
        <taxon>Legionellales</taxon>
        <taxon>Legionellaceae</taxon>
        <taxon>Legionella</taxon>
    </lineage>
</organism>
<dbReference type="PROSITE" id="PS00455">
    <property type="entry name" value="AMP_BINDING"/>
    <property type="match status" value="1"/>
</dbReference>
<dbReference type="FunFam" id="3.40.50.12780:FF:000013">
    <property type="entry name" value="Long-chain-fatty-acid--AMP ligase FadD32"/>
    <property type="match status" value="1"/>
</dbReference>
<dbReference type="SUPFAM" id="SSF55048">
    <property type="entry name" value="Probable ACP-binding domain of malonyl-CoA ACP transacylase"/>
    <property type="match status" value="1"/>
</dbReference>
<dbReference type="InterPro" id="IPR050091">
    <property type="entry name" value="PKS_NRPS_Biosynth_Enz"/>
</dbReference>
<dbReference type="CDD" id="cd00833">
    <property type="entry name" value="PKS"/>
    <property type="match status" value="1"/>
</dbReference>
<dbReference type="InterPro" id="IPR045851">
    <property type="entry name" value="AMP-bd_C_sf"/>
</dbReference>
<dbReference type="InterPro" id="IPR020806">
    <property type="entry name" value="PKS_PP-bd"/>
</dbReference>
<dbReference type="Pfam" id="PF00550">
    <property type="entry name" value="PP-binding"/>
    <property type="match status" value="2"/>
</dbReference>
<keyword evidence="5" id="KW-0597">Phosphoprotein</keyword>
<dbReference type="InterPro" id="IPR016035">
    <property type="entry name" value="Acyl_Trfase/lysoPLipase"/>
</dbReference>
<dbReference type="HOGENOM" id="CLU_000022_71_0_6"/>
<evidence type="ECO:0000256" key="3">
    <source>
        <dbReference type="ARBA" id="ARBA00006484"/>
    </source>
</evidence>
<dbReference type="InterPro" id="IPR016036">
    <property type="entry name" value="Malonyl_transacylase_ACP-bd"/>
</dbReference>
<comment type="similarity">
    <text evidence="3">Belongs to the short-chain dehydrogenases/reductases (SDR) family.</text>
</comment>
<name>A0A098G7M7_9GAMM</name>
<evidence type="ECO:0000256" key="4">
    <source>
        <dbReference type="ARBA" id="ARBA00022450"/>
    </source>
</evidence>
<keyword evidence="13" id="KW-1185">Reference proteome</keyword>
<evidence type="ECO:0000256" key="7">
    <source>
        <dbReference type="ARBA" id="ARBA00022832"/>
    </source>
</evidence>
<dbReference type="GO" id="GO:0031177">
    <property type="term" value="F:phosphopantetheine binding"/>
    <property type="evidence" value="ECO:0007669"/>
    <property type="project" value="InterPro"/>
</dbReference>
<dbReference type="Gene3D" id="3.40.50.720">
    <property type="entry name" value="NAD(P)-binding Rossmann-like Domain"/>
    <property type="match status" value="1"/>
</dbReference>
<evidence type="ECO:0000256" key="9">
    <source>
        <dbReference type="ARBA" id="ARBA00054155"/>
    </source>
</evidence>
<dbReference type="Gene3D" id="3.30.559.30">
    <property type="entry name" value="Nonribosomal peptide synthetase, condensation domain"/>
    <property type="match status" value="1"/>
</dbReference>
<dbReference type="Pfam" id="PF02801">
    <property type="entry name" value="Ketoacyl-synt_C"/>
    <property type="match status" value="1"/>
</dbReference>
<dbReference type="SMART" id="SM00827">
    <property type="entry name" value="PKS_AT"/>
    <property type="match status" value="1"/>
</dbReference>
<comment type="similarity">
    <text evidence="2">Belongs to the ATP-dependent AMP-binding enzyme family.</text>
</comment>
<keyword evidence="6" id="KW-0808">Transferase</keyword>
<comment type="pathway">
    <text evidence="1">Lipid metabolism; fatty acid biosynthesis.</text>
</comment>
<dbReference type="Pfam" id="PF08659">
    <property type="entry name" value="KR"/>
    <property type="match status" value="1"/>
</dbReference>
<dbReference type="SUPFAM" id="SSF51735">
    <property type="entry name" value="NAD(P)-binding Rossmann-fold domains"/>
    <property type="match status" value="2"/>
</dbReference>
<dbReference type="Proteomes" id="UP000032430">
    <property type="component" value="Chromosome I"/>
</dbReference>
<accession>A0A098G7M7</accession>
<feature type="domain" description="Carrier" evidence="10">
    <location>
        <begin position="580"/>
        <end position="657"/>
    </location>
</feature>
<dbReference type="InterPro" id="IPR042099">
    <property type="entry name" value="ANL_N_sf"/>
</dbReference>
<evidence type="ECO:0000259" key="11">
    <source>
        <dbReference type="PROSITE" id="PS52004"/>
    </source>
</evidence>
<evidence type="ECO:0000256" key="1">
    <source>
        <dbReference type="ARBA" id="ARBA00005194"/>
    </source>
</evidence>
<dbReference type="InterPro" id="IPR014030">
    <property type="entry name" value="Ketoacyl_synth_N"/>
</dbReference>
<dbReference type="Gene3D" id="3.30.70.3290">
    <property type="match status" value="1"/>
</dbReference>
<dbReference type="FunFam" id="3.40.47.10:FF:000019">
    <property type="entry name" value="Polyketide synthase type I"/>
    <property type="match status" value="1"/>
</dbReference>
<dbReference type="Gene3D" id="3.30.559.10">
    <property type="entry name" value="Chloramphenicol acetyltransferase-like domain"/>
    <property type="match status" value="1"/>
</dbReference>
<evidence type="ECO:0000313" key="12">
    <source>
        <dbReference type="EMBL" id="CEG57969.1"/>
    </source>
</evidence>
<dbReference type="InterPro" id="IPR001227">
    <property type="entry name" value="Ac_transferase_dom_sf"/>
</dbReference>
<keyword evidence="8" id="KW-0443">Lipid metabolism</keyword>
<comment type="function">
    <text evidence="9">Involved in production of the polyketide antibiotic thailandamide.</text>
</comment>
<dbReference type="InterPro" id="IPR000873">
    <property type="entry name" value="AMP-dep_synth/lig_dom"/>
</dbReference>
<dbReference type="Gene3D" id="3.30.300.30">
    <property type="match status" value="1"/>
</dbReference>
<dbReference type="InterPro" id="IPR020845">
    <property type="entry name" value="AMP-binding_CS"/>
</dbReference>
<dbReference type="InterPro" id="IPR018201">
    <property type="entry name" value="Ketoacyl_synth_AS"/>
</dbReference>
<dbReference type="Pfam" id="PF00698">
    <property type="entry name" value="Acyl_transf_1"/>
    <property type="match status" value="1"/>
</dbReference>
<dbReference type="Gene3D" id="3.40.50.12780">
    <property type="entry name" value="N-terminal domain of ligase-like"/>
    <property type="match status" value="1"/>
</dbReference>
<dbReference type="Pfam" id="PF00109">
    <property type="entry name" value="ketoacyl-synt"/>
    <property type="match status" value="1"/>
</dbReference>
<dbReference type="EMBL" id="LN614827">
    <property type="protein sequence ID" value="CEG57969.1"/>
    <property type="molecule type" value="Genomic_DNA"/>
</dbReference>
<dbReference type="InterPro" id="IPR016039">
    <property type="entry name" value="Thiolase-like"/>
</dbReference>
<dbReference type="STRING" id="1212491.LFA_2599"/>
<dbReference type="InterPro" id="IPR009081">
    <property type="entry name" value="PP-bd_ACP"/>
</dbReference>
<dbReference type="Pfam" id="PF16197">
    <property type="entry name" value="KAsynt_C_assoc"/>
    <property type="match status" value="1"/>
</dbReference>
<dbReference type="InterPro" id="IPR020841">
    <property type="entry name" value="PKS_Beta-ketoAc_synthase_dom"/>
</dbReference>
<dbReference type="InterPro" id="IPR040097">
    <property type="entry name" value="FAAL/FAAC"/>
</dbReference>
<dbReference type="SMART" id="SM00822">
    <property type="entry name" value="PKS_KR"/>
    <property type="match status" value="1"/>
</dbReference>
<keyword evidence="4" id="KW-0596">Phosphopantetheine</keyword>
<dbReference type="InterPro" id="IPR023213">
    <property type="entry name" value="CAT-like_dom_sf"/>
</dbReference>
<dbReference type="InterPro" id="IPR057326">
    <property type="entry name" value="KR_dom"/>
</dbReference>
<protein>
    <submittedName>
        <fullName evidence="12">Polyketide synthase family protein</fullName>
    </submittedName>
</protein>
<dbReference type="InterPro" id="IPR049490">
    <property type="entry name" value="C883_1060-like_KR_N"/>
</dbReference>
<dbReference type="GO" id="GO:0005886">
    <property type="term" value="C:plasma membrane"/>
    <property type="evidence" value="ECO:0007669"/>
    <property type="project" value="TreeGrafter"/>
</dbReference>
<dbReference type="Pfam" id="PF21394">
    <property type="entry name" value="Beta-ketacyl_N"/>
    <property type="match status" value="1"/>
</dbReference>
<dbReference type="Gene3D" id="3.40.366.10">
    <property type="entry name" value="Malonyl-Coenzyme A Acyl Carrier Protein, domain 2"/>
    <property type="match status" value="1"/>
</dbReference>
<dbReference type="InterPro" id="IPR036736">
    <property type="entry name" value="ACP-like_sf"/>
</dbReference>
<evidence type="ECO:0000259" key="10">
    <source>
        <dbReference type="PROSITE" id="PS50075"/>
    </source>
</evidence>
<dbReference type="SUPFAM" id="SSF52777">
    <property type="entry name" value="CoA-dependent acyltransferases"/>
    <property type="match status" value="2"/>
</dbReference>
<evidence type="ECO:0000313" key="13">
    <source>
        <dbReference type="Proteomes" id="UP000032430"/>
    </source>
</evidence>
<dbReference type="SUPFAM" id="SSF52151">
    <property type="entry name" value="FabD/lysophospholipase-like"/>
    <property type="match status" value="1"/>
</dbReference>
<dbReference type="SMART" id="SM00823">
    <property type="entry name" value="PKS_PP"/>
    <property type="match status" value="2"/>
</dbReference>
<dbReference type="InterPro" id="IPR013968">
    <property type="entry name" value="PKS_KR"/>
</dbReference>
<proteinExistence type="inferred from homology"/>
<gene>
    <name evidence="12" type="ORF">LFA_2599</name>
</gene>
<dbReference type="CDD" id="cd05931">
    <property type="entry name" value="FAAL"/>
    <property type="match status" value="1"/>
</dbReference>
<keyword evidence="7" id="KW-0276">Fatty acid metabolism</keyword>
<dbReference type="GO" id="GO:0006633">
    <property type="term" value="P:fatty acid biosynthetic process"/>
    <property type="evidence" value="ECO:0007669"/>
    <property type="project" value="UniProtKB-UniPathway"/>
</dbReference>
<evidence type="ECO:0000256" key="2">
    <source>
        <dbReference type="ARBA" id="ARBA00006432"/>
    </source>
</evidence>
<evidence type="ECO:0000256" key="8">
    <source>
        <dbReference type="ARBA" id="ARBA00023098"/>
    </source>
</evidence>
<dbReference type="InterPro" id="IPR032821">
    <property type="entry name" value="PKS_assoc"/>
</dbReference>
<dbReference type="SUPFAM" id="SSF47336">
    <property type="entry name" value="ACP-like"/>
    <property type="match status" value="2"/>
</dbReference>
<dbReference type="InterPro" id="IPR014031">
    <property type="entry name" value="Ketoacyl_synth_C"/>
</dbReference>
<dbReference type="PANTHER" id="PTHR43775">
    <property type="entry name" value="FATTY ACID SYNTHASE"/>
    <property type="match status" value="1"/>
</dbReference>
<dbReference type="InterPro" id="IPR001242">
    <property type="entry name" value="Condensation_dom"/>
</dbReference>
<reference evidence="13" key="1">
    <citation type="submission" date="2014-09" db="EMBL/GenBank/DDBJ databases">
        <authorList>
            <person name="Gomez-Valero L."/>
        </authorList>
    </citation>
    <scope>NUCLEOTIDE SEQUENCE [LARGE SCALE GENOMIC DNA]</scope>
    <source>
        <strain evidence="13">ATCC700992</strain>
    </source>
</reference>
<dbReference type="PROSITE" id="PS50075">
    <property type="entry name" value="CARRIER"/>
    <property type="match status" value="2"/>
</dbReference>
<dbReference type="Pfam" id="PF00501">
    <property type="entry name" value="AMP-binding"/>
    <property type="match status" value="1"/>
</dbReference>
<dbReference type="Pfam" id="PF23024">
    <property type="entry name" value="AMP-dom_DIP2-like"/>
    <property type="match status" value="1"/>
</dbReference>
<dbReference type="PROSITE" id="PS52004">
    <property type="entry name" value="KS3_2"/>
    <property type="match status" value="1"/>
</dbReference>
<dbReference type="KEGG" id="lfa:LFA_2599"/>
<dbReference type="Gene3D" id="3.40.47.10">
    <property type="match status" value="1"/>
</dbReference>
<dbReference type="PANTHER" id="PTHR43775:SF51">
    <property type="entry name" value="INACTIVE PHENOLPHTHIOCEROL SYNTHESIS POLYKETIDE SYNTHASE TYPE I PKS1-RELATED"/>
    <property type="match status" value="1"/>
</dbReference>
<dbReference type="GO" id="GO:0004315">
    <property type="term" value="F:3-oxoacyl-[acyl-carrier-protein] synthase activity"/>
    <property type="evidence" value="ECO:0007669"/>
    <property type="project" value="InterPro"/>
</dbReference>
<feature type="domain" description="Carrier" evidence="10">
    <location>
        <begin position="2090"/>
        <end position="2167"/>
    </location>
</feature>
<dbReference type="InterPro" id="IPR036291">
    <property type="entry name" value="NAD(P)-bd_dom_sf"/>
</dbReference>
<dbReference type="CDD" id="cd08955">
    <property type="entry name" value="KR_2_FAS_SDR_x"/>
    <property type="match status" value="1"/>
</dbReference>
<dbReference type="UniPathway" id="UPA00094"/>
<dbReference type="SUPFAM" id="SSF56801">
    <property type="entry name" value="Acetyl-CoA synthetase-like"/>
    <property type="match status" value="1"/>
</dbReference>
<dbReference type="InterPro" id="IPR014043">
    <property type="entry name" value="Acyl_transferase_dom"/>
</dbReference>
<evidence type="ECO:0000256" key="6">
    <source>
        <dbReference type="ARBA" id="ARBA00022679"/>
    </source>
</evidence>
<dbReference type="InterPro" id="IPR025110">
    <property type="entry name" value="AMP-bd_C"/>
</dbReference>
<dbReference type="PROSITE" id="PS00606">
    <property type="entry name" value="KS3_1"/>
    <property type="match status" value="1"/>
</dbReference>
<dbReference type="GO" id="GO:0004312">
    <property type="term" value="F:fatty acid synthase activity"/>
    <property type="evidence" value="ECO:0007669"/>
    <property type="project" value="TreeGrafter"/>
</dbReference>
<dbReference type="SMART" id="SM00825">
    <property type="entry name" value="PKS_KS"/>
    <property type="match status" value="1"/>
</dbReference>
<evidence type="ECO:0000256" key="5">
    <source>
        <dbReference type="ARBA" id="ARBA00022553"/>
    </source>
</evidence>
<feature type="domain" description="Ketosynthase family 3 (KS3)" evidence="11">
    <location>
        <begin position="674"/>
        <end position="1101"/>
    </location>
</feature>
<dbReference type="Gene3D" id="1.10.1200.10">
    <property type="entry name" value="ACP-like"/>
    <property type="match status" value="2"/>
</dbReference>